<dbReference type="PANTHER" id="PTHR47506">
    <property type="entry name" value="TRANSCRIPTIONAL REGULATORY PROTEIN"/>
    <property type="match status" value="1"/>
</dbReference>
<dbReference type="EMBL" id="FRAB01000079">
    <property type="protein sequence ID" value="SHL22102.1"/>
    <property type="molecule type" value="Genomic_DNA"/>
</dbReference>
<name>A0A1M6YVK0_9BURK</name>
<evidence type="ECO:0000259" key="5">
    <source>
        <dbReference type="PROSITE" id="PS50977"/>
    </source>
</evidence>
<keyword evidence="3" id="KW-0804">Transcription</keyword>
<accession>A0A1M6YVK0</accession>
<evidence type="ECO:0000313" key="6">
    <source>
        <dbReference type="EMBL" id="SHL22102.1"/>
    </source>
</evidence>
<evidence type="ECO:0000256" key="1">
    <source>
        <dbReference type="ARBA" id="ARBA00023015"/>
    </source>
</evidence>
<feature type="DNA-binding region" description="H-T-H motif" evidence="4">
    <location>
        <begin position="27"/>
        <end position="46"/>
    </location>
</feature>
<dbReference type="GO" id="GO:0003677">
    <property type="term" value="F:DNA binding"/>
    <property type="evidence" value="ECO:0007669"/>
    <property type="project" value="UniProtKB-UniRule"/>
</dbReference>
<dbReference type="SUPFAM" id="SSF46689">
    <property type="entry name" value="Homeodomain-like"/>
    <property type="match status" value="1"/>
</dbReference>
<dbReference type="SUPFAM" id="SSF48498">
    <property type="entry name" value="Tetracyclin repressor-like, C-terminal domain"/>
    <property type="match status" value="1"/>
</dbReference>
<dbReference type="STRING" id="169427.SAMN05192548_10799"/>
<keyword evidence="1" id="KW-0805">Transcription regulation</keyword>
<dbReference type="InterPro" id="IPR001647">
    <property type="entry name" value="HTH_TetR"/>
</dbReference>
<gene>
    <name evidence="6" type="ORF">SAMN05192548_10799</name>
</gene>
<dbReference type="InterPro" id="IPR009057">
    <property type="entry name" value="Homeodomain-like_sf"/>
</dbReference>
<dbReference type="OrthoDB" id="9809772at2"/>
<dbReference type="AlphaFoldDB" id="A0A1M6YVK0"/>
<protein>
    <submittedName>
        <fullName evidence="6">Transcriptional regulator, TetR family</fullName>
    </submittedName>
</protein>
<organism evidence="6 7">
    <name type="scientific">Paraburkholderia terricola</name>
    <dbReference type="NCBI Taxonomy" id="169427"/>
    <lineage>
        <taxon>Bacteria</taxon>
        <taxon>Pseudomonadati</taxon>
        <taxon>Pseudomonadota</taxon>
        <taxon>Betaproteobacteria</taxon>
        <taxon>Burkholderiales</taxon>
        <taxon>Burkholderiaceae</taxon>
        <taxon>Paraburkholderia</taxon>
    </lineage>
</organism>
<evidence type="ECO:0000313" key="7">
    <source>
        <dbReference type="Proteomes" id="UP000184395"/>
    </source>
</evidence>
<evidence type="ECO:0000256" key="3">
    <source>
        <dbReference type="ARBA" id="ARBA00023163"/>
    </source>
</evidence>
<evidence type="ECO:0000256" key="4">
    <source>
        <dbReference type="PROSITE-ProRule" id="PRU00335"/>
    </source>
</evidence>
<dbReference type="InterPro" id="IPR036271">
    <property type="entry name" value="Tet_transcr_reg_TetR-rel_C_sf"/>
</dbReference>
<proteinExistence type="predicted"/>
<keyword evidence="2 4" id="KW-0238">DNA-binding</keyword>
<dbReference type="PROSITE" id="PS50977">
    <property type="entry name" value="HTH_TETR_2"/>
    <property type="match status" value="1"/>
</dbReference>
<dbReference type="Proteomes" id="UP000184395">
    <property type="component" value="Unassembled WGS sequence"/>
</dbReference>
<dbReference type="Pfam" id="PF16925">
    <property type="entry name" value="TetR_C_13"/>
    <property type="match status" value="1"/>
</dbReference>
<dbReference type="InterPro" id="IPR011075">
    <property type="entry name" value="TetR_C"/>
</dbReference>
<dbReference type="RefSeq" id="WP_073432869.1">
    <property type="nucleotide sequence ID" value="NZ_CADFGY010000056.1"/>
</dbReference>
<dbReference type="PANTHER" id="PTHR47506:SF6">
    <property type="entry name" value="HTH-TYPE TRANSCRIPTIONAL REPRESSOR NEMR"/>
    <property type="match status" value="1"/>
</dbReference>
<feature type="domain" description="HTH tetR-type" evidence="5">
    <location>
        <begin position="4"/>
        <end position="64"/>
    </location>
</feature>
<dbReference type="Gene3D" id="1.10.357.10">
    <property type="entry name" value="Tetracycline Repressor, domain 2"/>
    <property type="match status" value="1"/>
</dbReference>
<evidence type="ECO:0000256" key="2">
    <source>
        <dbReference type="ARBA" id="ARBA00023125"/>
    </source>
</evidence>
<dbReference type="Pfam" id="PF00440">
    <property type="entry name" value="TetR_N"/>
    <property type="match status" value="1"/>
</dbReference>
<sequence length="194" mass="21645">MARPSLREKIVESGVRTLHERGFAGAGVREITADAGVPQGCFTNHFRSKEAFGIAVLDRYHERTQAIMDATLRDQRRPAVARLRAYFDAITEWLEAAGWRYGCLVGNLSLEMPERSELLREHLVQVCDSLTASFADVVRAGQAAGEIRPDLDAGDVATFLLASWEGAMMRMKVDRSPLPIEQFKRVIFPTLLTP</sequence>
<reference evidence="6 7" key="1">
    <citation type="submission" date="2016-11" db="EMBL/GenBank/DDBJ databases">
        <authorList>
            <person name="Jaros S."/>
            <person name="Januszkiewicz K."/>
            <person name="Wedrychowicz H."/>
        </authorList>
    </citation>
    <scope>NUCLEOTIDE SEQUENCE [LARGE SCALE GENOMIC DNA]</scope>
    <source>
        <strain evidence="6 7">LMG 20594</strain>
    </source>
</reference>